<dbReference type="InterPro" id="IPR032816">
    <property type="entry name" value="VTT_dom"/>
</dbReference>
<evidence type="ECO:0000259" key="7">
    <source>
        <dbReference type="Pfam" id="PF09335"/>
    </source>
</evidence>
<feature type="transmembrane region" description="Helical" evidence="6">
    <location>
        <begin position="214"/>
        <end position="235"/>
    </location>
</feature>
<feature type="transmembrane region" description="Helical" evidence="6">
    <location>
        <begin position="54"/>
        <end position="84"/>
    </location>
</feature>
<dbReference type="PANTHER" id="PTHR12677">
    <property type="entry name" value="GOLGI APPARATUS MEMBRANE PROTEIN TVP38-RELATED"/>
    <property type="match status" value="1"/>
</dbReference>
<evidence type="ECO:0000256" key="4">
    <source>
        <dbReference type="ARBA" id="ARBA00022989"/>
    </source>
</evidence>
<feature type="transmembrane region" description="Helical" evidence="6">
    <location>
        <begin position="180"/>
        <end position="202"/>
    </location>
</feature>
<keyword evidence="5 6" id="KW-0472">Membrane</keyword>
<feature type="transmembrane region" description="Helical" evidence="6">
    <location>
        <begin position="149"/>
        <end position="168"/>
    </location>
</feature>
<evidence type="ECO:0000313" key="8">
    <source>
        <dbReference type="EMBL" id="CAG9330046.1"/>
    </source>
</evidence>
<evidence type="ECO:0000313" key="9">
    <source>
        <dbReference type="Proteomes" id="UP001162131"/>
    </source>
</evidence>
<keyword evidence="9" id="KW-1185">Reference proteome</keyword>
<evidence type="ECO:0000256" key="6">
    <source>
        <dbReference type="SAM" id="Phobius"/>
    </source>
</evidence>
<feature type="transmembrane region" description="Helical" evidence="6">
    <location>
        <begin position="91"/>
        <end position="116"/>
    </location>
</feature>
<dbReference type="GO" id="GO:0005886">
    <property type="term" value="C:plasma membrane"/>
    <property type="evidence" value="ECO:0007669"/>
    <property type="project" value="UniProtKB-SubCell"/>
</dbReference>
<evidence type="ECO:0000256" key="2">
    <source>
        <dbReference type="ARBA" id="ARBA00022475"/>
    </source>
</evidence>
<feature type="transmembrane region" description="Helical" evidence="6">
    <location>
        <begin position="21"/>
        <end position="42"/>
    </location>
</feature>
<dbReference type="EMBL" id="CAJZBQ010000050">
    <property type="protein sequence ID" value="CAG9330046.1"/>
    <property type="molecule type" value="Genomic_DNA"/>
</dbReference>
<dbReference type="PANTHER" id="PTHR12677:SF59">
    <property type="entry name" value="GOLGI APPARATUS MEMBRANE PROTEIN TVP38-RELATED"/>
    <property type="match status" value="1"/>
</dbReference>
<organism evidence="8 9">
    <name type="scientific">Blepharisma stoltei</name>
    <dbReference type="NCBI Taxonomy" id="1481888"/>
    <lineage>
        <taxon>Eukaryota</taxon>
        <taxon>Sar</taxon>
        <taxon>Alveolata</taxon>
        <taxon>Ciliophora</taxon>
        <taxon>Postciliodesmatophora</taxon>
        <taxon>Heterotrichea</taxon>
        <taxon>Heterotrichida</taxon>
        <taxon>Blepharismidae</taxon>
        <taxon>Blepharisma</taxon>
    </lineage>
</organism>
<gene>
    <name evidence="8" type="ORF">BSTOLATCC_MIC50156</name>
</gene>
<name>A0AAU9JUJ0_9CILI</name>
<dbReference type="AlphaFoldDB" id="A0AAU9JUJ0"/>
<proteinExistence type="predicted"/>
<reference evidence="8" key="1">
    <citation type="submission" date="2021-09" db="EMBL/GenBank/DDBJ databases">
        <authorList>
            <consortium name="AG Swart"/>
            <person name="Singh M."/>
            <person name="Singh A."/>
            <person name="Seah K."/>
            <person name="Emmerich C."/>
        </authorList>
    </citation>
    <scope>NUCLEOTIDE SEQUENCE</scope>
    <source>
        <strain evidence="8">ATCC30299</strain>
    </source>
</reference>
<dbReference type="Proteomes" id="UP001162131">
    <property type="component" value="Unassembled WGS sequence"/>
</dbReference>
<evidence type="ECO:0000256" key="5">
    <source>
        <dbReference type="ARBA" id="ARBA00023136"/>
    </source>
</evidence>
<keyword evidence="4 6" id="KW-1133">Transmembrane helix</keyword>
<keyword evidence="2" id="KW-1003">Cell membrane</keyword>
<dbReference type="InterPro" id="IPR015414">
    <property type="entry name" value="TMEM64"/>
</dbReference>
<protein>
    <recommendedName>
        <fullName evidence="7">VTT domain-containing protein</fullName>
    </recommendedName>
</protein>
<comment type="subcellular location">
    <subcellularLocation>
        <location evidence="1">Cell membrane</location>
        <topology evidence="1">Multi-pass membrane protein</topology>
    </subcellularLocation>
</comment>
<feature type="domain" description="VTT" evidence="7">
    <location>
        <begin position="83"/>
        <end position="195"/>
    </location>
</feature>
<dbReference type="Pfam" id="PF09335">
    <property type="entry name" value="VTT_dom"/>
    <property type="match status" value="1"/>
</dbReference>
<comment type="caution">
    <text evidence="8">The sequence shown here is derived from an EMBL/GenBank/DDBJ whole genome shotgun (WGS) entry which is preliminary data.</text>
</comment>
<keyword evidence="3 6" id="KW-0812">Transmembrane</keyword>
<accession>A0AAU9JUJ0</accession>
<evidence type="ECO:0000256" key="3">
    <source>
        <dbReference type="ARBA" id="ARBA00022692"/>
    </source>
</evidence>
<sequence length="271" mass="30614">MDDPRNRIKFIKQSMSITIAILLFAVFIVCIIEIDVIFKIFIDYSNWTKENPVYGLLLIQVVCIIGLIIMIPSTLFALTIGYICGMLCGEIFGFILGILLISVTSQVAAVLSFFLARYLFRDMVINNIKEEWVKTRAVLKALETKGIKVVFLCRLSPVIPYGILNYIVGASSIPFQHFFIGNLGLIPGFSLYVYIAVTMGSVQEALSNQTSSDWYWYLIAIGGVLIIATCIYITWVSKKELQKILDEQEESEAPLFMEEEHEEVPIDPNNI</sequence>
<evidence type="ECO:0000256" key="1">
    <source>
        <dbReference type="ARBA" id="ARBA00004651"/>
    </source>
</evidence>